<feature type="domain" description="OTU1-like C-terminal C2H2-type zinc finger" evidence="1">
    <location>
        <begin position="82"/>
        <end position="101"/>
    </location>
</feature>
<dbReference type="EMBL" id="JAACJM010000181">
    <property type="protein sequence ID" value="KAF5339920.1"/>
    <property type="molecule type" value="Genomic_DNA"/>
</dbReference>
<dbReference type="InterPro" id="IPR057766">
    <property type="entry name" value="Znf-C2H2_OTU1-like_C"/>
</dbReference>
<evidence type="ECO:0000313" key="3">
    <source>
        <dbReference type="Proteomes" id="UP000559256"/>
    </source>
</evidence>
<comment type="caution">
    <text evidence="2">The sequence shown here is derived from an EMBL/GenBank/DDBJ whole genome shotgun (WGS) entry which is preliminary data.</text>
</comment>
<protein>
    <recommendedName>
        <fullName evidence="1">OTU1-like C-terminal C2H2-type zinc finger domain-containing protein</fullName>
    </recommendedName>
</protein>
<evidence type="ECO:0000313" key="2">
    <source>
        <dbReference type="EMBL" id="KAF5339920.1"/>
    </source>
</evidence>
<dbReference type="AlphaFoldDB" id="A0A8H5CDW5"/>
<reference evidence="2 3" key="1">
    <citation type="journal article" date="2020" name="ISME J.">
        <title>Uncovering the hidden diversity of litter-decomposition mechanisms in mushroom-forming fungi.</title>
        <authorList>
            <person name="Floudas D."/>
            <person name="Bentzer J."/>
            <person name="Ahren D."/>
            <person name="Johansson T."/>
            <person name="Persson P."/>
            <person name="Tunlid A."/>
        </authorList>
    </citation>
    <scope>NUCLEOTIDE SEQUENCE [LARGE SCALE GENOMIC DNA]</scope>
    <source>
        <strain evidence="2 3">CBS 291.85</strain>
    </source>
</reference>
<dbReference type="Proteomes" id="UP000559256">
    <property type="component" value="Unassembled WGS sequence"/>
</dbReference>
<evidence type="ECO:0000259" key="1">
    <source>
        <dbReference type="Pfam" id="PF24560"/>
    </source>
</evidence>
<dbReference type="Pfam" id="PF24560">
    <property type="entry name" value="zf-C2H2_OTU1_C"/>
    <property type="match status" value="1"/>
</dbReference>
<accession>A0A8H5CDW5</accession>
<organism evidence="2 3">
    <name type="scientific">Tetrapyrgos nigripes</name>
    <dbReference type="NCBI Taxonomy" id="182062"/>
    <lineage>
        <taxon>Eukaryota</taxon>
        <taxon>Fungi</taxon>
        <taxon>Dikarya</taxon>
        <taxon>Basidiomycota</taxon>
        <taxon>Agaricomycotina</taxon>
        <taxon>Agaricomycetes</taxon>
        <taxon>Agaricomycetidae</taxon>
        <taxon>Agaricales</taxon>
        <taxon>Marasmiineae</taxon>
        <taxon>Marasmiaceae</taxon>
        <taxon>Tetrapyrgos</taxon>
    </lineage>
</organism>
<proteinExistence type="predicted"/>
<dbReference type="Gene3D" id="3.90.70.80">
    <property type="match status" value="1"/>
</dbReference>
<gene>
    <name evidence="2" type="ORF">D9758_015010</name>
</gene>
<dbReference type="OrthoDB" id="65596at2759"/>
<keyword evidence="3" id="KW-1185">Reference proteome</keyword>
<sequence>MATTCTKAQWSSSHRVISDDNSCPFSSIALVFEQDMKKASRIKQIRIYNSCSQGNSTKHYFPWNGKKLAGTLRAKGAYTNTATFTLKCQVCGKGIIGKKEA</sequence>
<name>A0A8H5CDW5_9AGAR</name>